<dbReference type="EMBL" id="SWFS01000367">
    <property type="protein sequence ID" value="KAA8908249.1"/>
    <property type="molecule type" value="Genomic_DNA"/>
</dbReference>
<evidence type="ECO:0000256" key="3">
    <source>
        <dbReference type="ARBA" id="ARBA00023315"/>
    </source>
</evidence>
<evidence type="ECO:0000313" key="6">
    <source>
        <dbReference type="Proteomes" id="UP000761534"/>
    </source>
</evidence>
<comment type="similarity">
    <text evidence="1">Belongs to the transferase hexapeptide repeat family.</text>
</comment>
<dbReference type="InterPro" id="IPR024688">
    <property type="entry name" value="Mac_dom"/>
</dbReference>
<protein>
    <recommendedName>
        <fullName evidence="4">Maltose/galactoside acetyltransferase domain-containing protein</fullName>
    </recommendedName>
</protein>
<dbReference type="PANTHER" id="PTHR23416">
    <property type="entry name" value="SIALIC ACID SYNTHASE-RELATED"/>
    <property type="match status" value="1"/>
</dbReference>
<sequence length="219" mass="24338">MAATEKNHALIEQLRQLPNQKSIPWCEDYERMVSGMLYDAQVPKLSMRRHQARHLCSQHNNYWPSTEEGYESLAQDREKFLRMIFGKVGKEPYIEPGLQVDYGSNVSIGDRFYANFNFILLDCGIITIGDRVMVGPNVSLLSATHETSIQSRRDNIEYAKPITIGDDCWIGGNVTVMPGVTIGKGCTIAAGAVVTKDIPSYSVAMGVPAKVVKKVDPID</sequence>
<dbReference type="AlphaFoldDB" id="A0A642V0M2"/>
<accession>A0A642V0M2</accession>
<dbReference type="SMART" id="SM01266">
    <property type="entry name" value="Mac"/>
    <property type="match status" value="1"/>
</dbReference>
<evidence type="ECO:0000256" key="2">
    <source>
        <dbReference type="ARBA" id="ARBA00022679"/>
    </source>
</evidence>
<evidence type="ECO:0000313" key="5">
    <source>
        <dbReference type="EMBL" id="KAA8908249.1"/>
    </source>
</evidence>
<comment type="caution">
    <text evidence="5">The sequence shown here is derived from an EMBL/GenBank/DDBJ whole genome shotgun (WGS) entry which is preliminary data.</text>
</comment>
<dbReference type="InterPro" id="IPR051159">
    <property type="entry name" value="Hexapeptide_acetyltransf"/>
</dbReference>
<evidence type="ECO:0000259" key="4">
    <source>
        <dbReference type="SMART" id="SM01266"/>
    </source>
</evidence>
<dbReference type="CDD" id="cd03357">
    <property type="entry name" value="LbH_MAT_GAT"/>
    <property type="match status" value="1"/>
</dbReference>
<reference evidence="5" key="1">
    <citation type="journal article" date="2019" name="G3 (Bethesda)">
        <title>Genome Assemblies of Two Rare Opportunistic Yeast Pathogens: Diutina rugosa (syn. Candida rugosa) and Trichomonascus ciferrii (syn. Candida ciferrii).</title>
        <authorList>
            <person name="Mixao V."/>
            <person name="Saus E."/>
            <person name="Hansen A.P."/>
            <person name="Lass-Florl C."/>
            <person name="Gabaldon T."/>
        </authorList>
    </citation>
    <scope>NUCLEOTIDE SEQUENCE</scope>
    <source>
        <strain evidence="5">CBS 4856</strain>
    </source>
</reference>
<dbReference type="GO" id="GO:0008374">
    <property type="term" value="F:O-acyltransferase activity"/>
    <property type="evidence" value="ECO:0007669"/>
    <property type="project" value="TreeGrafter"/>
</dbReference>
<name>A0A642V0M2_9ASCO</name>
<dbReference type="InterPro" id="IPR001451">
    <property type="entry name" value="Hexapep"/>
</dbReference>
<organism evidence="5 6">
    <name type="scientific">Trichomonascus ciferrii</name>
    <dbReference type="NCBI Taxonomy" id="44093"/>
    <lineage>
        <taxon>Eukaryota</taxon>
        <taxon>Fungi</taxon>
        <taxon>Dikarya</taxon>
        <taxon>Ascomycota</taxon>
        <taxon>Saccharomycotina</taxon>
        <taxon>Dipodascomycetes</taxon>
        <taxon>Dipodascales</taxon>
        <taxon>Trichomonascaceae</taxon>
        <taxon>Trichomonascus</taxon>
        <taxon>Trichomonascus ciferrii complex</taxon>
    </lineage>
</organism>
<proteinExistence type="inferred from homology"/>
<keyword evidence="6" id="KW-1185">Reference proteome</keyword>
<dbReference type="SUPFAM" id="SSF51161">
    <property type="entry name" value="Trimeric LpxA-like enzymes"/>
    <property type="match status" value="1"/>
</dbReference>
<dbReference type="Proteomes" id="UP000761534">
    <property type="component" value="Unassembled WGS sequence"/>
</dbReference>
<dbReference type="PANTHER" id="PTHR23416:SF23">
    <property type="entry name" value="ACETYLTRANSFERASE C18B11.09C-RELATED"/>
    <property type="match status" value="1"/>
</dbReference>
<gene>
    <name evidence="5" type="ORF">TRICI_004808</name>
</gene>
<dbReference type="Pfam" id="PF00132">
    <property type="entry name" value="Hexapep"/>
    <property type="match status" value="1"/>
</dbReference>
<dbReference type="FunFam" id="2.160.10.10:FF:000025">
    <property type="entry name" value="Hexapeptide-repeat containing-acetyltransferase"/>
    <property type="match status" value="1"/>
</dbReference>
<dbReference type="OrthoDB" id="25818at2759"/>
<keyword evidence="3" id="KW-0012">Acyltransferase</keyword>
<dbReference type="GO" id="GO:0016407">
    <property type="term" value="F:acetyltransferase activity"/>
    <property type="evidence" value="ECO:0007669"/>
    <property type="project" value="InterPro"/>
</dbReference>
<dbReference type="InterPro" id="IPR011004">
    <property type="entry name" value="Trimer_LpxA-like_sf"/>
</dbReference>
<dbReference type="VEuPathDB" id="FungiDB:TRICI_004808"/>
<dbReference type="Pfam" id="PF12464">
    <property type="entry name" value="Mac"/>
    <property type="match status" value="1"/>
</dbReference>
<dbReference type="Gene3D" id="2.160.10.10">
    <property type="entry name" value="Hexapeptide repeat proteins"/>
    <property type="match status" value="1"/>
</dbReference>
<feature type="domain" description="Maltose/galactoside acetyltransferase" evidence="4">
    <location>
        <begin position="29"/>
        <end position="90"/>
    </location>
</feature>
<evidence type="ECO:0000256" key="1">
    <source>
        <dbReference type="ARBA" id="ARBA00007274"/>
    </source>
</evidence>
<keyword evidence="2" id="KW-0808">Transferase</keyword>